<dbReference type="InterPro" id="IPR027417">
    <property type="entry name" value="P-loop_NTPase"/>
</dbReference>
<evidence type="ECO:0000256" key="1">
    <source>
        <dbReference type="ARBA" id="ARBA00004323"/>
    </source>
</evidence>
<dbReference type="OrthoDB" id="514299at2759"/>
<name>A0A913ZML9_PATMI</name>
<dbReference type="GO" id="GO:0000139">
    <property type="term" value="C:Golgi membrane"/>
    <property type="evidence" value="ECO:0007669"/>
    <property type="project" value="UniProtKB-SubCell"/>
</dbReference>
<feature type="transmembrane region" description="Helical" evidence="11">
    <location>
        <begin position="7"/>
        <end position="26"/>
    </location>
</feature>
<evidence type="ECO:0000256" key="5">
    <source>
        <dbReference type="ARBA" id="ARBA00022968"/>
    </source>
</evidence>
<dbReference type="InterPro" id="IPR009729">
    <property type="entry name" value="Gal-3-0_sulfotransfrase"/>
</dbReference>
<dbReference type="OMA" id="EISAVMF"/>
<dbReference type="GeneID" id="119725013"/>
<keyword evidence="3" id="KW-0808">Transferase</keyword>
<reference evidence="12" key="1">
    <citation type="submission" date="2022-11" db="UniProtKB">
        <authorList>
            <consortium name="EnsemblMetazoa"/>
        </authorList>
    </citation>
    <scope>IDENTIFICATION</scope>
</reference>
<evidence type="ECO:0000313" key="13">
    <source>
        <dbReference type="Proteomes" id="UP000887568"/>
    </source>
</evidence>
<dbReference type="Proteomes" id="UP000887568">
    <property type="component" value="Unplaced"/>
</dbReference>
<sequence length="417" mass="48805">MIPRAQLVLFLFATLSLLLFVPLLYWTGKPNMSYQRKIKMKEIKGTHPGNSNGAVTRFELVNVSHHESPRSSKRIIPSPSSNKESNSSHCSPKTNIVFLKTHKCGSSTLQNVLLRYGERRNLDFVLPEKANYLGLSVFHRGNMMYYPVKKYNILCHHTRFSYKEISAVMFKDSLYITILRDPVTQFSSFFNYFQRGKLYRLPGDKALKIFLGKPNYYYGIHSGKRFQTKNPMLYDLGLREKHLGDSARIEEKIQQLETEFDLILILEHFDESLVLLRHLMCWDVDDVVYFVLNSRKSSVKTVAREPAEKIRRWNAGDLRLYQTFNRTLWRRVEAFGRRRMRHEVGELRARIRHFVDRCAGNRTEARSKTKLGASDSRLGFSEGEMCDRMTRRGIPYTNYIRTYQDSRYGMGKPPNKP</sequence>
<evidence type="ECO:0000313" key="12">
    <source>
        <dbReference type="EnsemblMetazoa" id="XP_038052306.1"/>
    </source>
</evidence>
<dbReference type="Pfam" id="PF06990">
    <property type="entry name" value="Gal-3-0_sulfotr"/>
    <property type="match status" value="1"/>
</dbReference>
<dbReference type="EnsemblMetazoa" id="XM_038196378.1">
    <property type="protein sequence ID" value="XP_038052306.1"/>
    <property type="gene ID" value="LOC119725013"/>
</dbReference>
<keyword evidence="6 11" id="KW-1133">Transmembrane helix</keyword>
<keyword evidence="9" id="KW-0325">Glycoprotein</keyword>
<dbReference type="Gene3D" id="3.40.50.300">
    <property type="entry name" value="P-loop containing nucleotide triphosphate hydrolases"/>
    <property type="match status" value="1"/>
</dbReference>
<dbReference type="SUPFAM" id="SSF52540">
    <property type="entry name" value="P-loop containing nucleoside triphosphate hydrolases"/>
    <property type="match status" value="1"/>
</dbReference>
<evidence type="ECO:0000256" key="9">
    <source>
        <dbReference type="ARBA" id="ARBA00023180"/>
    </source>
</evidence>
<evidence type="ECO:0000256" key="10">
    <source>
        <dbReference type="SAM" id="MobiDB-lite"/>
    </source>
</evidence>
<keyword evidence="7" id="KW-0333">Golgi apparatus</keyword>
<dbReference type="PANTHER" id="PTHR14647:SF86">
    <property type="entry name" value="GALACTOSE-3-O-SULFOTRANSFERASE"/>
    <property type="match status" value="1"/>
</dbReference>
<comment type="similarity">
    <text evidence="2">Belongs to the galactose-3-O-sulfotransferase family.</text>
</comment>
<feature type="region of interest" description="Disordered" evidence="10">
    <location>
        <begin position="64"/>
        <end position="90"/>
    </location>
</feature>
<keyword evidence="4 11" id="KW-0812">Transmembrane</keyword>
<dbReference type="GO" id="GO:0009247">
    <property type="term" value="P:glycolipid biosynthetic process"/>
    <property type="evidence" value="ECO:0007669"/>
    <property type="project" value="InterPro"/>
</dbReference>
<evidence type="ECO:0008006" key="14">
    <source>
        <dbReference type="Google" id="ProtNLM"/>
    </source>
</evidence>
<evidence type="ECO:0000256" key="4">
    <source>
        <dbReference type="ARBA" id="ARBA00022692"/>
    </source>
</evidence>
<organism evidence="12 13">
    <name type="scientific">Patiria miniata</name>
    <name type="common">Bat star</name>
    <name type="synonym">Asterina miniata</name>
    <dbReference type="NCBI Taxonomy" id="46514"/>
    <lineage>
        <taxon>Eukaryota</taxon>
        <taxon>Metazoa</taxon>
        <taxon>Echinodermata</taxon>
        <taxon>Eleutherozoa</taxon>
        <taxon>Asterozoa</taxon>
        <taxon>Asteroidea</taxon>
        <taxon>Valvatacea</taxon>
        <taxon>Valvatida</taxon>
        <taxon>Asterinidae</taxon>
        <taxon>Patiria</taxon>
    </lineage>
</organism>
<dbReference type="AlphaFoldDB" id="A0A913ZML9"/>
<keyword evidence="5" id="KW-0735">Signal-anchor</keyword>
<keyword evidence="8 11" id="KW-0472">Membrane</keyword>
<dbReference type="PANTHER" id="PTHR14647">
    <property type="entry name" value="GALACTOSE-3-O-SULFOTRANSFERASE"/>
    <property type="match status" value="1"/>
</dbReference>
<evidence type="ECO:0000256" key="7">
    <source>
        <dbReference type="ARBA" id="ARBA00023034"/>
    </source>
</evidence>
<dbReference type="GO" id="GO:0001733">
    <property type="term" value="F:galactosylceramide sulfotransferase activity"/>
    <property type="evidence" value="ECO:0007669"/>
    <property type="project" value="InterPro"/>
</dbReference>
<dbReference type="RefSeq" id="XP_038052306.1">
    <property type="nucleotide sequence ID" value="XM_038196378.1"/>
</dbReference>
<evidence type="ECO:0000256" key="8">
    <source>
        <dbReference type="ARBA" id="ARBA00023136"/>
    </source>
</evidence>
<comment type="subcellular location">
    <subcellularLocation>
        <location evidence="1">Golgi apparatus membrane</location>
        <topology evidence="1">Single-pass type II membrane protein</topology>
    </subcellularLocation>
</comment>
<evidence type="ECO:0000256" key="6">
    <source>
        <dbReference type="ARBA" id="ARBA00022989"/>
    </source>
</evidence>
<evidence type="ECO:0000256" key="11">
    <source>
        <dbReference type="SAM" id="Phobius"/>
    </source>
</evidence>
<protein>
    <recommendedName>
        <fullName evidence="14">Galactosylceramide sulfotransferase-like</fullName>
    </recommendedName>
</protein>
<evidence type="ECO:0000256" key="3">
    <source>
        <dbReference type="ARBA" id="ARBA00022679"/>
    </source>
</evidence>
<accession>A0A913ZML9</accession>
<feature type="compositionally biased region" description="Low complexity" evidence="10">
    <location>
        <begin position="74"/>
        <end position="90"/>
    </location>
</feature>
<keyword evidence="13" id="KW-1185">Reference proteome</keyword>
<proteinExistence type="inferred from homology"/>
<evidence type="ECO:0000256" key="2">
    <source>
        <dbReference type="ARBA" id="ARBA00008124"/>
    </source>
</evidence>